<gene>
    <name evidence="3" type="ORF">NX782_14905</name>
</gene>
<feature type="transmembrane region" description="Helical" evidence="1">
    <location>
        <begin position="80"/>
        <end position="99"/>
    </location>
</feature>
<dbReference type="NCBIfam" id="NF033664">
    <property type="entry name" value="PACE_transport"/>
    <property type="match status" value="1"/>
</dbReference>
<keyword evidence="1" id="KW-0472">Membrane</keyword>
<keyword evidence="1" id="KW-0812">Transmembrane</keyword>
<dbReference type="RefSeq" id="WP_258846261.1">
    <property type="nucleotide sequence ID" value="NZ_JANUGX010000017.1"/>
</dbReference>
<dbReference type="InterPro" id="IPR058208">
    <property type="entry name" value="PACE"/>
</dbReference>
<dbReference type="InterPro" id="IPR007896">
    <property type="entry name" value="BTP_bacteria"/>
</dbReference>
<proteinExistence type="predicted"/>
<evidence type="ECO:0000259" key="2">
    <source>
        <dbReference type="Pfam" id="PF05232"/>
    </source>
</evidence>
<keyword evidence="4" id="KW-1185">Reference proteome</keyword>
<keyword evidence="1" id="KW-1133">Transmembrane helix</keyword>
<reference evidence="3 4" key="1">
    <citation type="submission" date="2022-08" db="EMBL/GenBank/DDBJ databases">
        <title>Reclassification of Massilia species as members of the genera Telluria, Duganella, Pseudoduganella, Mokoshia gen. nov. and Zemynaea gen. nov. using orthogonal and non-orthogonal genome-based approaches.</title>
        <authorList>
            <person name="Bowman J.P."/>
        </authorList>
    </citation>
    <scope>NUCLEOTIDE SEQUENCE [LARGE SCALE GENOMIC DNA]</scope>
    <source>
        <strain evidence="3 4">LMG 28164</strain>
    </source>
</reference>
<feature type="domain" description="Chlorhexidine efflux transporter" evidence="2">
    <location>
        <begin position="3"/>
        <end position="65"/>
    </location>
</feature>
<feature type="transmembrane region" description="Helical" evidence="1">
    <location>
        <begin position="12"/>
        <end position="31"/>
    </location>
</feature>
<protein>
    <submittedName>
        <fullName evidence="3">PACE efflux transporter</fullName>
    </submittedName>
</protein>
<evidence type="ECO:0000313" key="4">
    <source>
        <dbReference type="Proteomes" id="UP001205560"/>
    </source>
</evidence>
<comment type="caution">
    <text evidence="3">The sequence shown here is derived from an EMBL/GenBank/DDBJ whole genome shotgun (WGS) entry which is preliminary data.</text>
</comment>
<feature type="domain" description="Chlorhexidine efflux transporter" evidence="2">
    <location>
        <begin position="71"/>
        <end position="132"/>
    </location>
</feature>
<dbReference type="Proteomes" id="UP001205560">
    <property type="component" value="Unassembled WGS sequence"/>
</dbReference>
<evidence type="ECO:0000256" key="1">
    <source>
        <dbReference type="SAM" id="Phobius"/>
    </source>
</evidence>
<name>A0ABT2A8F9_9BURK</name>
<feature type="transmembrane region" description="Helical" evidence="1">
    <location>
        <begin position="37"/>
        <end position="59"/>
    </location>
</feature>
<feature type="transmembrane region" description="Helical" evidence="1">
    <location>
        <begin position="111"/>
        <end position="134"/>
    </location>
</feature>
<dbReference type="EMBL" id="JANUGX010000017">
    <property type="protein sequence ID" value="MCS0590481.1"/>
    <property type="molecule type" value="Genomic_DNA"/>
</dbReference>
<organism evidence="3 4">
    <name type="scientific">Massilia norwichensis</name>
    <dbReference type="NCBI Taxonomy" id="1442366"/>
    <lineage>
        <taxon>Bacteria</taxon>
        <taxon>Pseudomonadati</taxon>
        <taxon>Pseudomonadota</taxon>
        <taxon>Betaproteobacteria</taxon>
        <taxon>Burkholderiales</taxon>
        <taxon>Oxalobacteraceae</taxon>
        <taxon>Telluria group</taxon>
        <taxon>Massilia</taxon>
    </lineage>
</organism>
<sequence length="140" mass="15656">MQGLKRKIVFVTLYEAIAVACITAAMVWVSGQGALHASALALVSSAIAMTWNFIYNTLFEAWEARQRVRGRSLARRIAHALGYESVLLLIGIPLFAWWLEVSLLQACMLNAGFIVFFLIYSFCYNWAFDLAFGLPKSALQ</sequence>
<evidence type="ECO:0000313" key="3">
    <source>
        <dbReference type="EMBL" id="MCS0590481.1"/>
    </source>
</evidence>
<dbReference type="Pfam" id="PF05232">
    <property type="entry name" value="BTP"/>
    <property type="match status" value="2"/>
</dbReference>
<accession>A0ABT2A8F9</accession>